<gene>
    <name evidence="1" type="ORF">SCF082_LOCUS38453</name>
</gene>
<protein>
    <submittedName>
        <fullName evidence="1">Rhamnose biosynthetic enzyme 1</fullName>
    </submittedName>
</protein>
<comment type="caution">
    <text evidence="1">The sequence shown here is derived from an EMBL/GenBank/DDBJ whole genome shotgun (WGS) entry which is preliminary data.</text>
</comment>
<sequence>MRASHLLPVLLLLAQLETSSTPNDFVEICAGRGNLSKGLRMSGWVGKEFDVLYSGNHNLMRTIGFITILMAVRNTRQGGVVVCGPPCCTWIFLSSSVTGRNWANPEGDPQNQRCVALANILVRRLLYILYYAVKRNVKIVIEQPQSSVPCFSIILNNCPIGKTHRSVFLSC</sequence>
<proteinExistence type="predicted"/>
<reference evidence="1 2" key="1">
    <citation type="submission" date="2024-02" db="EMBL/GenBank/DDBJ databases">
        <authorList>
            <person name="Chen Y."/>
            <person name="Shah S."/>
            <person name="Dougan E. K."/>
            <person name="Thang M."/>
            <person name="Chan C."/>
        </authorList>
    </citation>
    <scope>NUCLEOTIDE SEQUENCE [LARGE SCALE GENOMIC DNA]</scope>
</reference>
<evidence type="ECO:0000313" key="1">
    <source>
        <dbReference type="EMBL" id="CAK9080706.1"/>
    </source>
</evidence>
<name>A0ABP0PZ07_9DINO</name>
<evidence type="ECO:0000313" key="2">
    <source>
        <dbReference type="Proteomes" id="UP001642464"/>
    </source>
</evidence>
<accession>A0ABP0PZ07</accession>
<organism evidence="1 2">
    <name type="scientific">Durusdinium trenchii</name>
    <dbReference type="NCBI Taxonomy" id="1381693"/>
    <lineage>
        <taxon>Eukaryota</taxon>
        <taxon>Sar</taxon>
        <taxon>Alveolata</taxon>
        <taxon>Dinophyceae</taxon>
        <taxon>Suessiales</taxon>
        <taxon>Symbiodiniaceae</taxon>
        <taxon>Durusdinium</taxon>
    </lineage>
</organism>
<dbReference type="Proteomes" id="UP001642464">
    <property type="component" value="Unassembled WGS sequence"/>
</dbReference>
<dbReference type="EMBL" id="CAXAMM010038762">
    <property type="protein sequence ID" value="CAK9080706.1"/>
    <property type="molecule type" value="Genomic_DNA"/>
</dbReference>
<keyword evidence="2" id="KW-1185">Reference proteome</keyword>